<dbReference type="PANTHER" id="PTHR30126">
    <property type="entry name" value="HTH-TYPE TRANSCRIPTIONAL REGULATOR"/>
    <property type="match status" value="1"/>
</dbReference>
<dbReference type="InterPro" id="IPR036388">
    <property type="entry name" value="WH-like_DNA-bd_sf"/>
</dbReference>
<keyword evidence="3 6" id="KW-0238">DNA-binding</keyword>
<keyword evidence="7" id="KW-1185">Reference proteome</keyword>
<gene>
    <name evidence="6" type="ORF">QOZ93_001778</name>
</gene>
<evidence type="ECO:0000256" key="2">
    <source>
        <dbReference type="ARBA" id="ARBA00023015"/>
    </source>
</evidence>
<dbReference type="Pfam" id="PF03466">
    <property type="entry name" value="LysR_substrate"/>
    <property type="match status" value="1"/>
</dbReference>
<dbReference type="RefSeq" id="WP_307355946.1">
    <property type="nucleotide sequence ID" value="NZ_BAAACJ010000019.1"/>
</dbReference>
<dbReference type="SUPFAM" id="SSF46785">
    <property type="entry name" value="Winged helix' DNA-binding domain"/>
    <property type="match status" value="1"/>
</dbReference>
<comment type="caution">
    <text evidence="6">The sequence shown here is derived from an EMBL/GenBank/DDBJ whole genome shotgun (WGS) entry which is preliminary data.</text>
</comment>
<keyword evidence="4" id="KW-0804">Transcription</keyword>
<protein>
    <submittedName>
        <fullName evidence="6">DNA-binding transcriptional LysR family regulator</fullName>
    </submittedName>
</protein>
<dbReference type="InterPro" id="IPR000847">
    <property type="entry name" value="LysR_HTH_N"/>
</dbReference>
<name>A0ABU0JSH0_HATLI</name>
<sequence>MFDELKTFIAVVEYKNFTKAGEHINLSQPTVSLHIKRLEEYFETTLIQRSVKQKNIVITKTGEILYSRAKQLSLLLDETTEELKGYTDSVKGELHIGASLTIGEYFLPKFLSEFCSKYPELHIEVTIQNTEAICKKVKNLDIDVGLVEGIICSSTFISDNFYKDKMVLAVPYNNYLSKEVFKAQNFNNEVWISREEGSGTGEYLKMFLGNHNINPKNVMVFGSNLAVKEGVKNNLGITFVSSFVVNQAVKNKEISIIDTGSEFIRNFTYILPKNTIISKGTKTFIDMLMKNK</sequence>
<evidence type="ECO:0000256" key="4">
    <source>
        <dbReference type="ARBA" id="ARBA00023163"/>
    </source>
</evidence>
<dbReference type="PANTHER" id="PTHR30126:SF39">
    <property type="entry name" value="HTH-TYPE TRANSCRIPTIONAL REGULATOR CYSL"/>
    <property type="match status" value="1"/>
</dbReference>
<dbReference type="Proteomes" id="UP001224418">
    <property type="component" value="Unassembled WGS sequence"/>
</dbReference>
<evidence type="ECO:0000259" key="5">
    <source>
        <dbReference type="PROSITE" id="PS50931"/>
    </source>
</evidence>
<evidence type="ECO:0000256" key="1">
    <source>
        <dbReference type="ARBA" id="ARBA00009437"/>
    </source>
</evidence>
<accession>A0ABU0JSH0</accession>
<dbReference type="Gene3D" id="3.40.190.290">
    <property type="match status" value="1"/>
</dbReference>
<organism evidence="6 7">
    <name type="scientific">Hathewaya limosa</name>
    <name type="common">Clostridium limosum</name>
    <dbReference type="NCBI Taxonomy" id="1536"/>
    <lineage>
        <taxon>Bacteria</taxon>
        <taxon>Bacillati</taxon>
        <taxon>Bacillota</taxon>
        <taxon>Clostridia</taxon>
        <taxon>Eubacteriales</taxon>
        <taxon>Clostridiaceae</taxon>
        <taxon>Hathewaya</taxon>
    </lineage>
</organism>
<dbReference type="Gene3D" id="1.10.10.10">
    <property type="entry name" value="Winged helix-like DNA-binding domain superfamily/Winged helix DNA-binding domain"/>
    <property type="match status" value="1"/>
</dbReference>
<evidence type="ECO:0000313" key="7">
    <source>
        <dbReference type="Proteomes" id="UP001224418"/>
    </source>
</evidence>
<dbReference type="GO" id="GO:0003677">
    <property type="term" value="F:DNA binding"/>
    <property type="evidence" value="ECO:0007669"/>
    <property type="project" value="UniProtKB-KW"/>
</dbReference>
<dbReference type="PRINTS" id="PR00039">
    <property type="entry name" value="HTHLYSR"/>
</dbReference>
<evidence type="ECO:0000313" key="6">
    <source>
        <dbReference type="EMBL" id="MDQ0480034.1"/>
    </source>
</evidence>
<evidence type="ECO:0000256" key="3">
    <source>
        <dbReference type="ARBA" id="ARBA00023125"/>
    </source>
</evidence>
<dbReference type="EMBL" id="JAUSWN010000014">
    <property type="protein sequence ID" value="MDQ0480034.1"/>
    <property type="molecule type" value="Genomic_DNA"/>
</dbReference>
<comment type="similarity">
    <text evidence="1">Belongs to the LysR transcriptional regulatory family.</text>
</comment>
<keyword evidence="2" id="KW-0805">Transcription regulation</keyword>
<proteinExistence type="inferred from homology"/>
<dbReference type="Pfam" id="PF00126">
    <property type="entry name" value="HTH_1"/>
    <property type="match status" value="1"/>
</dbReference>
<dbReference type="PROSITE" id="PS50931">
    <property type="entry name" value="HTH_LYSR"/>
    <property type="match status" value="1"/>
</dbReference>
<dbReference type="InterPro" id="IPR005119">
    <property type="entry name" value="LysR_subst-bd"/>
</dbReference>
<feature type="domain" description="HTH lysR-type" evidence="5">
    <location>
        <begin position="1"/>
        <end position="59"/>
    </location>
</feature>
<reference evidence="6 7" key="1">
    <citation type="submission" date="2023-07" db="EMBL/GenBank/DDBJ databases">
        <title>Genomic Encyclopedia of Type Strains, Phase IV (KMG-IV): sequencing the most valuable type-strain genomes for metagenomic binning, comparative biology and taxonomic classification.</title>
        <authorList>
            <person name="Goeker M."/>
        </authorList>
    </citation>
    <scope>NUCLEOTIDE SEQUENCE [LARGE SCALE GENOMIC DNA]</scope>
    <source>
        <strain evidence="6 7">DSM 1400</strain>
    </source>
</reference>
<dbReference type="InterPro" id="IPR036390">
    <property type="entry name" value="WH_DNA-bd_sf"/>
</dbReference>
<dbReference type="SUPFAM" id="SSF53850">
    <property type="entry name" value="Periplasmic binding protein-like II"/>
    <property type="match status" value="1"/>
</dbReference>